<dbReference type="AlphaFoldDB" id="A0AA88CXA8"/>
<evidence type="ECO:0000256" key="2">
    <source>
        <dbReference type="ARBA" id="ARBA00011738"/>
    </source>
</evidence>
<name>A0AA88CXA8_FICCA</name>
<evidence type="ECO:0000313" key="6">
    <source>
        <dbReference type="Proteomes" id="UP001187192"/>
    </source>
</evidence>
<comment type="function">
    <text evidence="4">Dirigent proteins impart stereoselectivity on the phenoxy radical-coupling reaction, yielding optically active lignans from two molecules of coniferyl alcohol in the biosynthesis of lignans, flavonolignans, and alkaloids and thus plays a central role in plant secondary metabolism.</text>
</comment>
<keyword evidence="3 4" id="KW-0964">Secreted</keyword>
<reference evidence="5" key="1">
    <citation type="submission" date="2023-07" db="EMBL/GenBank/DDBJ databases">
        <title>draft genome sequence of fig (Ficus carica).</title>
        <authorList>
            <person name="Takahashi T."/>
            <person name="Nishimura K."/>
        </authorList>
    </citation>
    <scope>NUCLEOTIDE SEQUENCE</scope>
</reference>
<gene>
    <name evidence="5" type="ORF">TIFTF001_005272</name>
</gene>
<keyword evidence="6" id="KW-1185">Reference proteome</keyword>
<proteinExistence type="inferred from homology"/>
<comment type="subunit">
    <text evidence="2 4">Homodimer.</text>
</comment>
<dbReference type="Pfam" id="PF03018">
    <property type="entry name" value="Dirigent"/>
    <property type="match status" value="1"/>
</dbReference>
<dbReference type="GO" id="GO:0048046">
    <property type="term" value="C:apoplast"/>
    <property type="evidence" value="ECO:0007669"/>
    <property type="project" value="UniProtKB-SubCell"/>
</dbReference>
<protein>
    <recommendedName>
        <fullName evidence="4">Dirigent protein</fullName>
    </recommendedName>
</protein>
<dbReference type="Gene3D" id="2.40.480.10">
    <property type="entry name" value="Allene oxide cyclase-like"/>
    <property type="match status" value="1"/>
</dbReference>
<evidence type="ECO:0000313" key="5">
    <source>
        <dbReference type="EMBL" id="GMN35395.1"/>
    </source>
</evidence>
<organism evidence="5 6">
    <name type="scientific">Ficus carica</name>
    <name type="common">Common fig</name>
    <dbReference type="NCBI Taxonomy" id="3494"/>
    <lineage>
        <taxon>Eukaryota</taxon>
        <taxon>Viridiplantae</taxon>
        <taxon>Streptophyta</taxon>
        <taxon>Embryophyta</taxon>
        <taxon>Tracheophyta</taxon>
        <taxon>Spermatophyta</taxon>
        <taxon>Magnoliopsida</taxon>
        <taxon>eudicotyledons</taxon>
        <taxon>Gunneridae</taxon>
        <taxon>Pentapetalae</taxon>
        <taxon>rosids</taxon>
        <taxon>fabids</taxon>
        <taxon>Rosales</taxon>
        <taxon>Moraceae</taxon>
        <taxon>Ficeae</taxon>
        <taxon>Ficus</taxon>
    </lineage>
</organism>
<dbReference type="InterPro" id="IPR044859">
    <property type="entry name" value="Allene_oxi_cyc_Dirigent"/>
</dbReference>
<feature type="chain" id="PRO_5041517047" description="Dirigent protein" evidence="4">
    <location>
        <begin position="30"/>
        <end position="191"/>
    </location>
</feature>
<dbReference type="PANTHER" id="PTHR21495">
    <property type="entry name" value="NUCLEOPORIN-RELATED"/>
    <property type="match status" value="1"/>
</dbReference>
<dbReference type="GO" id="GO:0009699">
    <property type="term" value="P:phenylpropanoid biosynthetic process"/>
    <property type="evidence" value="ECO:0007669"/>
    <property type="project" value="UniProtKB-ARBA"/>
</dbReference>
<dbReference type="InterPro" id="IPR004265">
    <property type="entry name" value="Dirigent"/>
</dbReference>
<evidence type="ECO:0000256" key="4">
    <source>
        <dbReference type="RuleBase" id="RU363099"/>
    </source>
</evidence>
<dbReference type="Proteomes" id="UP001187192">
    <property type="component" value="Unassembled WGS sequence"/>
</dbReference>
<sequence>MLARIIFCTSVLLAILVVILLAVFSPTPGHNMLSSNHTNPPWLALSLYIQQPHIGNTYSTVQPVAAQLSDAGALVFHRTLTEGPENTSQIVGKAQGFIIPVEHFAHSDFNILYLSFDTPEYSGSLSIQAKHVGHKDTEELTVMGGTGSFAFARGVAVFAQTTNSNESSDVDATYHVKLQLRFSNQSRTIPG</sequence>
<feature type="signal peptide" evidence="4">
    <location>
        <begin position="1"/>
        <end position="29"/>
    </location>
</feature>
<accession>A0AA88CXA8</accession>
<keyword evidence="4" id="KW-0732">Signal</keyword>
<comment type="caution">
    <text evidence="5">The sequence shown here is derived from an EMBL/GenBank/DDBJ whole genome shotgun (WGS) entry which is preliminary data.</text>
</comment>
<comment type="similarity">
    <text evidence="1 4">Belongs to the plant dirigent protein family.</text>
</comment>
<comment type="subcellular location">
    <subcellularLocation>
        <location evidence="4">Secreted</location>
        <location evidence="4">Extracellular space</location>
        <location evidence="4">Apoplast</location>
    </subcellularLocation>
</comment>
<keyword evidence="4" id="KW-0052">Apoplast</keyword>
<evidence type="ECO:0000256" key="3">
    <source>
        <dbReference type="ARBA" id="ARBA00022525"/>
    </source>
</evidence>
<evidence type="ECO:0000256" key="1">
    <source>
        <dbReference type="ARBA" id="ARBA00010746"/>
    </source>
</evidence>
<dbReference type="EMBL" id="BTGU01000005">
    <property type="protein sequence ID" value="GMN35395.1"/>
    <property type="molecule type" value="Genomic_DNA"/>
</dbReference>